<evidence type="ECO:0000313" key="3">
    <source>
        <dbReference type="Proteomes" id="UP000325141"/>
    </source>
</evidence>
<evidence type="ECO:0000313" key="2">
    <source>
        <dbReference type="EMBL" id="KAA5533968.1"/>
    </source>
</evidence>
<dbReference type="Proteomes" id="UP000325141">
    <property type="component" value="Unassembled WGS sequence"/>
</dbReference>
<evidence type="ECO:0000259" key="1">
    <source>
        <dbReference type="SMART" id="SM01126"/>
    </source>
</evidence>
<protein>
    <submittedName>
        <fullName evidence="2">IS1595 family transposase</fullName>
    </submittedName>
</protein>
<dbReference type="Pfam" id="PF12762">
    <property type="entry name" value="DDE_Tnp_IS1595"/>
    <property type="match status" value="1"/>
</dbReference>
<comment type="caution">
    <text evidence="2">The sequence shown here is derived from an EMBL/GenBank/DDBJ whole genome shotgun (WGS) entry which is preliminary data.</text>
</comment>
<dbReference type="InterPro" id="IPR024442">
    <property type="entry name" value="Transposase_Zn_ribbon"/>
</dbReference>
<reference evidence="2 3" key="1">
    <citation type="submission" date="2019-09" db="EMBL/GenBank/DDBJ databases">
        <title>Genome sequence and assembly of Flavobacterium sp.</title>
        <authorList>
            <person name="Chhetri G."/>
        </authorList>
    </citation>
    <scope>NUCLEOTIDE SEQUENCE [LARGE SCALE GENOMIC DNA]</scope>
    <source>
        <strain evidence="2 3">SNL9</strain>
    </source>
</reference>
<accession>A0A5M6CFJ0</accession>
<dbReference type="Pfam" id="PF12760">
    <property type="entry name" value="Zn_ribbon_IS1595"/>
    <property type="match status" value="1"/>
</dbReference>
<dbReference type="EMBL" id="VWSG01000008">
    <property type="protein sequence ID" value="KAA5533968.1"/>
    <property type="molecule type" value="Genomic_DNA"/>
</dbReference>
<dbReference type="RefSeq" id="WP_150013392.1">
    <property type="nucleotide sequence ID" value="NZ_VWSG01000008.1"/>
</dbReference>
<dbReference type="SMART" id="SM01126">
    <property type="entry name" value="DDE_Tnp_IS1595"/>
    <property type="match status" value="1"/>
</dbReference>
<gene>
    <name evidence="2" type="ORF">F0460_11585</name>
</gene>
<keyword evidence="3" id="KW-1185">Reference proteome</keyword>
<proteinExistence type="predicted"/>
<name>A0A5M6CFJ0_9FLAO</name>
<dbReference type="InterPro" id="IPR024445">
    <property type="entry name" value="Tnp_ISXO2-like"/>
</dbReference>
<dbReference type="AlphaFoldDB" id="A0A5M6CFJ0"/>
<dbReference type="NCBIfam" id="NF033547">
    <property type="entry name" value="transpos_IS1595"/>
    <property type="match status" value="1"/>
</dbReference>
<feature type="domain" description="ISXO2-like transposase" evidence="1">
    <location>
        <begin position="137"/>
        <end position="284"/>
    </location>
</feature>
<dbReference type="PANTHER" id="PTHR47163">
    <property type="entry name" value="DDE_TNP_IS1595 DOMAIN-CONTAINING PROTEIN"/>
    <property type="match status" value="1"/>
</dbReference>
<dbReference type="InterPro" id="IPR053164">
    <property type="entry name" value="IS1016-like_transposase"/>
</dbReference>
<sequence length="312" mass="36229">MESDVTIFKSLIHLMETLQTENDCREFLEKLRWKNEPICPHCGSVSESHYKLRSKGRFKGLYKCRDCRNRFTVTVGTMFEGSHIKLKKWFLAIYIFASHKKGISSVQLAKDINVTQKSAWFMLSRIRHNFRDKSEIIFEGITQADETYVGGKNKNRNRGKRIKNTQGRSLKAKVPVFGLISNGYVYTKVIPNTKGKTLKGLINELVTKGSIIVTDGWRGYRGLSDDYIHKIIEHNKRIYVKDKFHTNSIEGFWSQLKRGIIGVYHVTSPKHLSKYCDEFAFRFNTRKLKDGERFNLALVSADDKLEYRELIA</sequence>
<organism evidence="2 3">
    <name type="scientific">Paenimyroides baculatum</name>
    <dbReference type="NCBI Taxonomy" id="2608000"/>
    <lineage>
        <taxon>Bacteria</taxon>
        <taxon>Pseudomonadati</taxon>
        <taxon>Bacteroidota</taxon>
        <taxon>Flavobacteriia</taxon>
        <taxon>Flavobacteriales</taxon>
        <taxon>Flavobacteriaceae</taxon>
        <taxon>Paenimyroides</taxon>
    </lineage>
</organism>
<dbReference type="PANTHER" id="PTHR47163:SF2">
    <property type="entry name" value="SI:DKEY-17M8.2"/>
    <property type="match status" value="1"/>
</dbReference>